<evidence type="ECO:0000256" key="2">
    <source>
        <dbReference type="ARBA" id="ARBA00003213"/>
    </source>
</evidence>
<comment type="caution">
    <text evidence="10">Lacks conserved residue(s) required for the propagation of feature annotation.</text>
</comment>
<dbReference type="GO" id="GO:0052381">
    <property type="term" value="F:tRNA dimethylallyltransferase activity"/>
    <property type="evidence" value="ECO:0007669"/>
    <property type="project" value="UniProtKB-UniRule"/>
</dbReference>
<dbReference type="InterPro" id="IPR027417">
    <property type="entry name" value="P-loop_NTPase"/>
</dbReference>
<dbReference type="SUPFAM" id="SSF52540">
    <property type="entry name" value="P-loop containing nucleoside triphosphate hydrolases"/>
    <property type="match status" value="2"/>
</dbReference>
<evidence type="ECO:0000256" key="4">
    <source>
        <dbReference type="ARBA" id="ARBA00022679"/>
    </source>
</evidence>
<organism evidence="14 15">
    <name type="scientific">Candidatus Daviesbacteria bacterium RIFCSPLOWO2_01_FULL_39_12</name>
    <dbReference type="NCBI Taxonomy" id="1797785"/>
    <lineage>
        <taxon>Bacteria</taxon>
        <taxon>Candidatus Daviesiibacteriota</taxon>
    </lineage>
</organism>
<accession>A0A1F5KQ18</accession>
<dbReference type="InterPro" id="IPR039657">
    <property type="entry name" value="Dimethylallyltransferase"/>
</dbReference>
<dbReference type="EC" id="2.5.1.75" evidence="10"/>
<evidence type="ECO:0000256" key="10">
    <source>
        <dbReference type="HAMAP-Rule" id="MF_00185"/>
    </source>
</evidence>
<dbReference type="Pfam" id="PF01715">
    <property type="entry name" value="IPPT"/>
    <property type="match status" value="1"/>
</dbReference>
<evidence type="ECO:0000256" key="9">
    <source>
        <dbReference type="ARBA" id="ARBA00049563"/>
    </source>
</evidence>
<dbReference type="GO" id="GO:0005524">
    <property type="term" value="F:ATP binding"/>
    <property type="evidence" value="ECO:0007669"/>
    <property type="project" value="UniProtKB-UniRule"/>
</dbReference>
<keyword evidence="6 10" id="KW-0547">Nucleotide-binding</keyword>
<dbReference type="PANTHER" id="PTHR11088">
    <property type="entry name" value="TRNA DIMETHYLALLYLTRANSFERASE"/>
    <property type="match status" value="1"/>
</dbReference>
<evidence type="ECO:0000256" key="6">
    <source>
        <dbReference type="ARBA" id="ARBA00022741"/>
    </source>
</evidence>
<feature type="site" description="Interaction with substrate tRNA" evidence="10">
    <location>
        <position position="111"/>
    </location>
</feature>
<feature type="site" description="Interaction with substrate tRNA" evidence="10">
    <location>
        <position position="134"/>
    </location>
</feature>
<comment type="catalytic activity">
    <reaction evidence="9 10 11">
        <text>adenosine(37) in tRNA + dimethylallyl diphosphate = N(6)-dimethylallyladenosine(37) in tRNA + diphosphate</text>
        <dbReference type="Rhea" id="RHEA:26482"/>
        <dbReference type="Rhea" id="RHEA-COMP:10162"/>
        <dbReference type="Rhea" id="RHEA-COMP:10375"/>
        <dbReference type="ChEBI" id="CHEBI:33019"/>
        <dbReference type="ChEBI" id="CHEBI:57623"/>
        <dbReference type="ChEBI" id="CHEBI:74411"/>
        <dbReference type="ChEBI" id="CHEBI:74415"/>
        <dbReference type="EC" id="2.5.1.75"/>
    </reaction>
</comment>
<dbReference type="Gene3D" id="1.10.20.140">
    <property type="match status" value="1"/>
</dbReference>
<dbReference type="HAMAP" id="MF_00185">
    <property type="entry name" value="IPP_trans"/>
    <property type="match status" value="1"/>
</dbReference>
<evidence type="ECO:0000256" key="11">
    <source>
        <dbReference type="RuleBase" id="RU003783"/>
    </source>
</evidence>
<evidence type="ECO:0000256" key="5">
    <source>
        <dbReference type="ARBA" id="ARBA00022694"/>
    </source>
</evidence>
<dbReference type="Proteomes" id="UP000178565">
    <property type="component" value="Unassembled WGS sequence"/>
</dbReference>
<evidence type="ECO:0000313" key="15">
    <source>
        <dbReference type="Proteomes" id="UP000178565"/>
    </source>
</evidence>
<evidence type="ECO:0000256" key="1">
    <source>
        <dbReference type="ARBA" id="ARBA00001946"/>
    </source>
</evidence>
<dbReference type="AlphaFoldDB" id="A0A1F5KQ18"/>
<evidence type="ECO:0000256" key="3">
    <source>
        <dbReference type="ARBA" id="ARBA00005842"/>
    </source>
</evidence>
<dbReference type="STRING" id="1797785.A3B45_05330"/>
<dbReference type="EMBL" id="MFDM01000019">
    <property type="protein sequence ID" value="OGE43026.1"/>
    <property type="molecule type" value="Genomic_DNA"/>
</dbReference>
<keyword evidence="7 10" id="KW-0067">ATP-binding</keyword>
<keyword evidence="4 10" id="KW-0808">Transferase</keyword>
<evidence type="ECO:0000256" key="13">
    <source>
        <dbReference type="RuleBase" id="RU003785"/>
    </source>
</evidence>
<dbReference type="PANTHER" id="PTHR11088:SF60">
    <property type="entry name" value="TRNA DIMETHYLALLYLTRANSFERASE"/>
    <property type="match status" value="1"/>
</dbReference>
<gene>
    <name evidence="10" type="primary">miaA</name>
    <name evidence="14" type="ORF">A3B45_05330</name>
</gene>
<reference evidence="14 15" key="1">
    <citation type="journal article" date="2016" name="Nat. Commun.">
        <title>Thousands of microbial genomes shed light on interconnected biogeochemical processes in an aquifer system.</title>
        <authorList>
            <person name="Anantharaman K."/>
            <person name="Brown C.T."/>
            <person name="Hug L.A."/>
            <person name="Sharon I."/>
            <person name="Castelle C.J."/>
            <person name="Probst A.J."/>
            <person name="Thomas B.C."/>
            <person name="Singh A."/>
            <person name="Wilkins M.J."/>
            <person name="Karaoz U."/>
            <person name="Brodie E.L."/>
            <person name="Williams K.H."/>
            <person name="Hubbard S.S."/>
            <person name="Banfield J.F."/>
        </authorList>
    </citation>
    <scope>NUCLEOTIDE SEQUENCE [LARGE SCALE GENOMIC DNA]</scope>
</reference>
<protein>
    <recommendedName>
        <fullName evidence="10">tRNA dimethylallyltransferase</fullName>
        <ecNumber evidence="10">2.5.1.75</ecNumber>
    </recommendedName>
    <alternativeName>
        <fullName evidence="10">Dimethylallyl diphosphate:tRNA dimethylallyltransferase</fullName>
        <shortName evidence="10">DMAPP:tRNA dimethylallyltransferase</shortName>
        <shortName evidence="10">DMATase</shortName>
    </alternativeName>
    <alternativeName>
        <fullName evidence="10">Isopentenyl-diphosphate:tRNA isopentenyltransferase</fullName>
        <shortName evidence="10">IPP transferase</shortName>
        <shortName evidence="10">IPPT</shortName>
        <shortName evidence="10">IPTase</shortName>
    </alternativeName>
</protein>
<feature type="region of interest" description="Interaction with substrate tRNA" evidence="10">
    <location>
        <begin position="34"/>
        <end position="37"/>
    </location>
</feature>
<dbReference type="Gene3D" id="3.40.50.300">
    <property type="entry name" value="P-loop containing nucleotide triphosphate hydrolases"/>
    <property type="match status" value="1"/>
</dbReference>
<evidence type="ECO:0000256" key="7">
    <source>
        <dbReference type="ARBA" id="ARBA00022840"/>
    </source>
</evidence>
<comment type="subunit">
    <text evidence="10">Monomer.</text>
</comment>
<name>A0A1F5KQ18_9BACT</name>
<keyword evidence="5 10" id="KW-0819">tRNA processing</keyword>
<comment type="similarity">
    <text evidence="3 10 13">Belongs to the IPP transferase family.</text>
</comment>
<evidence type="ECO:0000256" key="12">
    <source>
        <dbReference type="RuleBase" id="RU003784"/>
    </source>
</evidence>
<proteinExistence type="inferred from homology"/>
<comment type="cofactor">
    <cofactor evidence="1 10">
        <name>Mg(2+)</name>
        <dbReference type="ChEBI" id="CHEBI:18420"/>
    </cofactor>
</comment>
<dbReference type="NCBIfam" id="TIGR00174">
    <property type="entry name" value="miaA"/>
    <property type="match status" value="1"/>
</dbReference>
<evidence type="ECO:0000313" key="14">
    <source>
        <dbReference type="EMBL" id="OGE43026.1"/>
    </source>
</evidence>
<evidence type="ECO:0000256" key="8">
    <source>
        <dbReference type="ARBA" id="ARBA00022842"/>
    </source>
</evidence>
<dbReference type="GO" id="GO:0006400">
    <property type="term" value="P:tRNA modification"/>
    <property type="evidence" value="ECO:0007669"/>
    <property type="project" value="TreeGrafter"/>
</dbReference>
<feature type="binding site" evidence="10">
    <location>
        <begin position="11"/>
        <end position="16"/>
    </location>
    <ligand>
        <name>substrate</name>
    </ligand>
</feature>
<comment type="caution">
    <text evidence="14">The sequence shown here is derived from an EMBL/GenBank/DDBJ whole genome shotgun (WGS) entry which is preliminary data.</text>
</comment>
<keyword evidence="8 10" id="KW-0460">Magnesium</keyword>
<dbReference type="InterPro" id="IPR018022">
    <property type="entry name" value="IPT"/>
</dbReference>
<comment type="function">
    <text evidence="2 10 12">Catalyzes the transfer of a dimethylallyl group onto the adenine at position 37 in tRNAs that read codons beginning with uridine, leading to the formation of N6-(dimethylallyl)adenosine (i(6)A).</text>
</comment>
<sequence length="316" mass="36806">MKKLLVILGPTATGKTDLAINLAKKFNGELVSCDSRQVYKGLDIGTGKMPSGKFIIKKQAGLWIIDGVKIWMYDVVNPKKQYTVYDYVQDANKIIEDIYRRGKLPIIVGGTGLYLKALIEGLPNLAIPVDQKLRKKLDKLSKFQLQKKLQEISPMRWKSLNKSDRENPRRLIRAIELMIQVQLRLLRPRTRWCGARNDILKVGLKAPREILYKRIDERVILRINQGMIDEAKKLHKKRLSYKRMRQLGLEYGILADYLEGKINSIDGLIQLLQGKIHGYARRQITWFKKEKNVHWFDISEKSYQQKIAKMVAQWYD</sequence>
<feature type="binding site" evidence="10">
    <location>
        <begin position="9"/>
        <end position="16"/>
    </location>
    <ligand>
        <name>ATP</name>
        <dbReference type="ChEBI" id="CHEBI:30616"/>
    </ligand>
</feature>